<gene>
    <name evidence="2" type="ORF">FM068_08055</name>
</gene>
<organism evidence="2 3">
    <name type="scientific">Adlercreutzia equolifaciens</name>
    <dbReference type="NCBI Taxonomy" id="446660"/>
    <lineage>
        <taxon>Bacteria</taxon>
        <taxon>Bacillati</taxon>
        <taxon>Actinomycetota</taxon>
        <taxon>Coriobacteriia</taxon>
        <taxon>Eggerthellales</taxon>
        <taxon>Eggerthellaceae</taxon>
        <taxon>Adlercreutzia</taxon>
    </lineage>
</organism>
<evidence type="ECO:0000259" key="1">
    <source>
        <dbReference type="Pfam" id="PF22483"/>
    </source>
</evidence>
<proteinExistence type="predicted"/>
<feature type="domain" description="Transposase for insertion sequence element IS21-like C-terminal" evidence="1">
    <location>
        <begin position="35"/>
        <end position="94"/>
    </location>
</feature>
<reference evidence="2 3" key="1">
    <citation type="submission" date="2019-07" db="EMBL/GenBank/DDBJ databases">
        <title>Draft genome sequence of Adlercreutzia equolifaciens IPLA 37004, a human intestinal strain that does not produces equol from daidzein.</title>
        <authorList>
            <person name="Vazquez L."/>
            <person name="Florez A.B."/>
            <person name="Mayo B."/>
        </authorList>
    </citation>
    <scope>NUCLEOTIDE SEQUENCE [LARGE SCALE GENOMIC DNA]</scope>
    <source>
        <strain evidence="2 3">IPLA 37004</strain>
    </source>
</reference>
<dbReference type="EMBL" id="VJNE01000016">
    <property type="protein sequence ID" value="MZG28542.1"/>
    <property type="molecule type" value="Genomic_DNA"/>
</dbReference>
<dbReference type="InterPro" id="IPR054353">
    <property type="entry name" value="IstA-like_C"/>
</dbReference>
<evidence type="ECO:0000313" key="2">
    <source>
        <dbReference type="EMBL" id="MZG28542.1"/>
    </source>
</evidence>
<dbReference type="Proteomes" id="UP000472380">
    <property type="component" value="Unassembled WGS sequence"/>
</dbReference>
<dbReference type="AlphaFoldDB" id="A0A6L8Q5I0"/>
<feature type="non-terminal residue" evidence="2">
    <location>
        <position position="1"/>
    </location>
</feature>
<evidence type="ECO:0000313" key="3">
    <source>
        <dbReference type="Proteomes" id="UP000472380"/>
    </source>
</evidence>
<name>A0A6L8Q5I0_9ACTN</name>
<protein>
    <submittedName>
        <fullName evidence="2">IS21 family transposase</fullName>
    </submittedName>
</protein>
<dbReference type="Pfam" id="PF22483">
    <property type="entry name" value="Mu-transpos_C_2"/>
    <property type="match status" value="1"/>
</dbReference>
<accession>A0A6L8Q5I0</accession>
<dbReference type="RefSeq" id="WP_423752686.1">
    <property type="nucleotide sequence ID" value="NZ_VJNE01000016.1"/>
</dbReference>
<sequence>NESTGVPPAALFMREKERLRPPGNMRLLEEMAGSVSEQTVPPTMLVRAAGREWSVPRRCIGRRVRVTVMPGGQIRVTMAGEVVAVHDASRGSGRVNYTEEHYAEAIAGKPRFSDTDIAEAARANLELLDGLGGGAL</sequence>
<comment type="caution">
    <text evidence="2">The sequence shown here is derived from an EMBL/GenBank/DDBJ whole genome shotgun (WGS) entry which is preliminary data.</text>
</comment>